<name>A0AAW1XNX8_RUBAR</name>
<keyword evidence="15" id="KW-0675">Receptor</keyword>
<dbReference type="Gene3D" id="2.60.120.200">
    <property type="match status" value="2"/>
</dbReference>
<dbReference type="GO" id="GO:0004672">
    <property type="term" value="F:protein kinase activity"/>
    <property type="evidence" value="ECO:0007669"/>
    <property type="project" value="InterPro"/>
</dbReference>
<evidence type="ECO:0000256" key="2">
    <source>
        <dbReference type="ARBA" id="ARBA00007606"/>
    </source>
</evidence>
<dbReference type="InterPro" id="IPR001220">
    <property type="entry name" value="Legume_lectin_dom"/>
</dbReference>
<dbReference type="Proteomes" id="UP001457282">
    <property type="component" value="Unassembled WGS sequence"/>
</dbReference>
<evidence type="ECO:0000256" key="1">
    <source>
        <dbReference type="ARBA" id="ARBA00004251"/>
    </source>
</evidence>
<evidence type="ECO:0000256" key="6">
    <source>
        <dbReference type="ARBA" id="ARBA00022679"/>
    </source>
</evidence>
<evidence type="ECO:0000256" key="18">
    <source>
        <dbReference type="SAM" id="MobiDB-lite"/>
    </source>
</evidence>
<dbReference type="CDD" id="cd06899">
    <property type="entry name" value="lectin_legume_LecRK_Arcelin_ConA"/>
    <property type="match status" value="1"/>
</dbReference>
<keyword evidence="8 20" id="KW-0732">Signal</keyword>
<evidence type="ECO:0000256" key="4">
    <source>
        <dbReference type="ARBA" id="ARBA00010217"/>
    </source>
</evidence>
<evidence type="ECO:0000256" key="15">
    <source>
        <dbReference type="ARBA" id="ARBA00023170"/>
    </source>
</evidence>
<evidence type="ECO:0000259" key="21">
    <source>
        <dbReference type="PROSITE" id="PS50011"/>
    </source>
</evidence>
<comment type="similarity">
    <text evidence="4">In the C-terminal section; belongs to the protein kinase superfamily. Ser/Thr protein kinase family.</text>
</comment>
<keyword evidence="9" id="KW-0430">Lectin</keyword>
<dbReference type="Gene3D" id="1.10.510.10">
    <property type="entry name" value="Transferase(Phosphotransferase) domain 1"/>
    <property type="match status" value="1"/>
</dbReference>
<comment type="similarity">
    <text evidence="3">In the N-terminal section; belongs to the leguminous lectin family.</text>
</comment>
<dbReference type="GO" id="GO:0005524">
    <property type="term" value="F:ATP binding"/>
    <property type="evidence" value="ECO:0007669"/>
    <property type="project" value="UniProtKB-UniRule"/>
</dbReference>
<dbReference type="GO" id="GO:0002229">
    <property type="term" value="P:defense response to oomycetes"/>
    <property type="evidence" value="ECO:0007669"/>
    <property type="project" value="UniProtKB-ARBA"/>
</dbReference>
<keyword evidence="11" id="KW-0418">Kinase</keyword>
<dbReference type="SMART" id="SM00220">
    <property type="entry name" value="S_TKc"/>
    <property type="match status" value="1"/>
</dbReference>
<keyword evidence="6" id="KW-0808">Transferase</keyword>
<dbReference type="EMBL" id="JBEDUW010000003">
    <property type="protein sequence ID" value="KAK9938006.1"/>
    <property type="molecule type" value="Genomic_DNA"/>
</dbReference>
<evidence type="ECO:0000256" key="5">
    <source>
        <dbReference type="ARBA" id="ARBA00022475"/>
    </source>
</evidence>
<evidence type="ECO:0000256" key="19">
    <source>
        <dbReference type="SAM" id="Phobius"/>
    </source>
</evidence>
<keyword evidence="23" id="KW-1185">Reference proteome</keyword>
<keyword evidence="12 17" id="KW-0067">ATP-binding</keyword>
<dbReference type="SUPFAM" id="SSF49899">
    <property type="entry name" value="Concanavalin A-like lectins/glucanases"/>
    <property type="match status" value="1"/>
</dbReference>
<dbReference type="Pfam" id="PF00139">
    <property type="entry name" value="Lectin_legB"/>
    <property type="match status" value="2"/>
</dbReference>
<evidence type="ECO:0000256" key="9">
    <source>
        <dbReference type="ARBA" id="ARBA00022734"/>
    </source>
</evidence>
<dbReference type="CDD" id="cd14066">
    <property type="entry name" value="STKc_IRAK"/>
    <property type="match status" value="1"/>
</dbReference>
<dbReference type="PANTHER" id="PTHR27007">
    <property type="match status" value="1"/>
</dbReference>
<evidence type="ECO:0000256" key="14">
    <source>
        <dbReference type="ARBA" id="ARBA00023136"/>
    </source>
</evidence>
<sequence>MLRLLILVFFLLLIIPSATPLNFDFPSFGPQNYSISIEGDAFLDPESLRLTKSAVGQNKTQSVGRATYKQHFLLRDEATGKLADFNTSFSFLHRFAKKRQLRSTASYEYPFVAVEFDIYPNPDESIKDPPFEYLIDHVGIDVNSLKSRVTEYWNGGILNGSINTATVRYDSSTNNLSVHVTDTFSLVKSISSTVNLTKYLPDRVIVGFSASTGASFALHKIISWNFTSSLDESLPIAPIPAVAAPPTSPASSPTPEPTTTVDLVPPPDAKPRNKHKIKLQIGMGVGGGIILVVMVACLVFFIYRVKTEKWESDEDPMVNGSIDEEFEKETGPKMFSYKELARVTNNFAEGEKLGQGGFGGVYKGFFKDSNTYVAVKRMSKGSEQGIKEYAAEVRIISRLSHRNLVKLIGWCHKKRLLLVYELMPKGSLESHLYKQGRLLDWGKRYKIAQGLAAALLYLHQECEQCVLHRDIKSSNVMLDPDFNAKLGDFGLARLVDHGRESRTTIVAGTMGYIAMEYFTTGKASKESDVYSFGVVALEIACGRKPFDSNFEGKQIHIVEWVWELYGEEKIIEAADPKLCGDFDEKQMECLMVVGLWCAHPDYNSRPPIQQAIQVLNFELPLPSLPSKMPVAFAHSAAFSTCPLILLHNSLHLLLVRTVTNQHHLGKKTKSSIITVGA</sequence>
<proteinExistence type="inferred from homology"/>
<dbReference type="FunFam" id="3.30.200.20:FF:000168">
    <property type="entry name" value="L-type lectin-domain containing receptor kinase IX.1"/>
    <property type="match status" value="1"/>
</dbReference>
<evidence type="ECO:0000256" key="13">
    <source>
        <dbReference type="ARBA" id="ARBA00022989"/>
    </source>
</evidence>
<feature type="region of interest" description="Disordered" evidence="18">
    <location>
        <begin position="243"/>
        <end position="271"/>
    </location>
</feature>
<keyword evidence="14 19" id="KW-0472">Membrane</keyword>
<dbReference type="InterPro" id="IPR013320">
    <property type="entry name" value="ConA-like_dom_sf"/>
</dbReference>
<feature type="domain" description="Protein kinase" evidence="21">
    <location>
        <begin position="347"/>
        <end position="624"/>
    </location>
</feature>
<dbReference type="Gene3D" id="3.30.200.20">
    <property type="entry name" value="Phosphorylase Kinase, domain 1"/>
    <property type="match status" value="1"/>
</dbReference>
<evidence type="ECO:0000256" key="20">
    <source>
        <dbReference type="SAM" id="SignalP"/>
    </source>
</evidence>
<dbReference type="PROSITE" id="PS00107">
    <property type="entry name" value="PROTEIN_KINASE_ATP"/>
    <property type="match status" value="1"/>
</dbReference>
<dbReference type="GO" id="GO:0030246">
    <property type="term" value="F:carbohydrate binding"/>
    <property type="evidence" value="ECO:0007669"/>
    <property type="project" value="UniProtKB-KW"/>
</dbReference>
<keyword evidence="10 17" id="KW-0547">Nucleotide-binding</keyword>
<dbReference type="GO" id="GO:0005886">
    <property type="term" value="C:plasma membrane"/>
    <property type="evidence" value="ECO:0007669"/>
    <property type="project" value="UniProtKB-SubCell"/>
</dbReference>
<keyword evidence="7 19" id="KW-0812">Transmembrane</keyword>
<gene>
    <name evidence="22" type="ORF">M0R45_014769</name>
</gene>
<feature type="chain" id="PRO_5043587356" description="Protein kinase domain-containing protein" evidence="20">
    <location>
        <begin position="21"/>
        <end position="677"/>
    </location>
</feature>
<feature type="transmembrane region" description="Helical" evidence="19">
    <location>
        <begin position="281"/>
        <end position="303"/>
    </location>
</feature>
<evidence type="ECO:0000256" key="12">
    <source>
        <dbReference type="ARBA" id="ARBA00022840"/>
    </source>
</evidence>
<feature type="signal peptide" evidence="20">
    <location>
        <begin position="1"/>
        <end position="20"/>
    </location>
</feature>
<evidence type="ECO:0000256" key="10">
    <source>
        <dbReference type="ARBA" id="ARBA00022741"/>
    </source>
</evidence>
<evidence type="ECO:0000256" key="17">
    <source>
        <dbReference type="PROSITE-ProRule" id="PRU10141"/>
    </source>
</evidence>
<dbReference type="Pfam" id="PF00069">
    <property type="entry name" value="Pkinase"/>
    <property type="match status" value="1"/>
</dbReference>
<dbReference type="InterPro" id="IPR011009">
    <property type="entry name" value="Kinase-like_dom_sf"/>
</dbReference>
<reference evidence="22 23" key="1">
    <citation type="journal article" date="2023" name="G3 (Bethesda)">
        <title>A chromosome-length genome assembly and annotation of blackberry (Rubus argutus, cv. 'Hillquist').</title>
        <authorList>
            <person name="Bruna T."/>
            <person name="Aryal R."/>
            <person name="Dudchenko O."/>
            <person name="Sargent D.J."/>
            <person name="Mead D."/>
            <person name="Buti M."/>
            <person name="Cavallini A."/>
            <person name="Hytonen T."/>
            <person name="Andres J."/>
            <person name="Pham M."/>
            <person name="Weisz D."/>
            <person name="Mascagni F."/>
            <person name="Usai G."/>
            <person name="Natali L."/>
            <person name="Bassil N."/>
            <person name="Fernandez G.E."/>
            <person name="Lomsadze A."/>
            <person name="Armour M."/>
            <person name="Olukolu B."/>
            <person name="Poorten T."/>
            <person name="Britton C."/>
            <person name="Davik J."/>
            <person name="Ashrafi H."/>
            <person name="Aiden E.L."/>
            <person name="Borodovsky M."/>
            <person name="Worthington M."/>
        </authorList>
    </citation>
    <scope>NUCLEOTIDE SEQUENCE [LARGE SCALE GENOMIC DNA]</scope>
    <source>
        <strain evidence="22">PI 553951</strain>
    </source>
</reference>
<dbReference type="InterPro" id="IPR008271">
    <property type="entry name" value="Ser/Thr_kinase_AS"/>
</dbReference>
<dbReference type="FunFam" id="1.10.510.10:FF:000240">
    <property type="entry name" value="Lectin-domain containing receptor kinase A4.3"/>
    <property type="match status" value="1"/>
</dbReference>
<dbReference type="InterPro" id="IPR050528">
    <property type="entry name" value="L-type_Lectin-RKs"/>
</dbReference>
<feature type="compositionally biased region" description="Pro residues" evidence="18">
    <location>
        <begin position="246"/>
        <end position="256"/>
    </location>
</feature>
<keyword evidence="16" id="KW-0325">Glycoprotein</keyword>
<evidence type="ECO:0000256" key="8">
    <source>
        <dbReference type="ARBA" id="ARBA00022729"/>
    </source>
</evidence>
<comment type="similarity">
    <text evidence="2">Belongs to the leguminous lectin family.</text>
</comment>
<accession>A0AAW1XNX8</accession>
<feature type="binding site" evidence="17">
    <location>
        <position position="376"/>
    </location>
    <ligand>
        <name>ATP</name>
        <dbReference type="ChEBI" id="CHEBI:30616"/>
    </ligand>
</feature>
<dbReference type="PROSITE" id="PS00108">
    <property type="entry name" value="PROTEIN_KINASE_ST"/>
    <property type="match status" value="1"/>
</dbReference>
<evidence type="ECO:0000256" key="3">
    <source>
        <dbReference type="ARBA" id="ARBA00008536"/>
    </source>
</evidence>
<evidence type="ECO:0000256" key="7">
    <source>
        <dbReference type="ARBA" id="ARBA00022692"/>
    </source>
</evidence>
<keyword evidence="5" id="KW-1003">Cell membrane</keyword>
<organism evidence="22 23">
    <name type="scientific">Rubus argutus</name>
    <name type="common">Southern blackberry</name>
    <dbReference type="NCBI Taxonomy" id="59490"/>
    <lineage>
        <taxon>Eukaryota</taxon>
        <taxon>Viridiplantae</taxon>
        <taxon>Streptophyta</taxon>
        <taxon>Embryophyta</taxon>
        <taxon>Tracheophyta</taxon>
        <taxon>Spermatophyta</taxon>
        <taxon>Magnoliopsida</taxon>
        <taxon>eudicotyledons</taxon>
        <taxon>Gunneridae</taxon>
        <taxon>Pentapetalae</taxon>
        <taxon>rosids</taxon>
        <taxon>fabids</taxon>
        <taxon>Rosales</taxon>
        <taxon>Rosaceae</taxon>
        <taxon>Rosoideae</taxon>
        <taxon>Rosoideae incertae sedis</taxon>
        <taxon>Rubus</taxon>
    </lineage>
</organism>
<dbReference type="AlphaFoldDB" id="A0AAW1XNX8"/>
<evidence type="ECO:0000313" key="22">
    <source>
        <dbReference type="EMBL" id="KAK9938006.1"/>
    </source>
</evidence>
<evidence type="ECO:0000256" key="11">
    <source>
        <dbReference type="ARBA" id="ARBA00022777"/>
    </source>
</evidence>
<dbReference type="InterPro" id="IPR000985">
    <property type="entry name" value="Lectin_LegA_CS"/>
</dbReference>
<dbReference type="PROSITE" id="PS00308">
    <property type="entry name" value="LECTIN_LEGUME_ALPHA"/>
    <property type="match status" value="1"/>
</dbReference>
<comment type="subcellular location">
    <subcellularLocation>
        <location evidence="1">Cell membrane</location>
        <topology evidence="1">Single-pass type I membrane protein</topology>
    </subcellularLocation>
</comment>
<dbReference type="PROSITE" id="PS50011">
    <property type="entry name" value="PROTEIN_KINASE_DOM"/>
    <property type="match status" value="1"/>
</dbReference>
<evidence type="ECO:0000256" key="16">
    <source>
        <dbReference type="ARBA" id="ARBA00023180"/>
    </source>
</evidence>
<evidence type="ECO:0000313" key="23">
    <source>
        <dbReference type="Proteomes" id="UP001457282"/>
    </source>
</evidence>
<dbReference type="SUPFAM" id="SSF56112">
    <property type="entry name" value="Protein kinase-like (PK-like)"/>
    <property type="match status" value="1"/>
</dbReference>
<dbReference type="InterPro" id="IPR017441">
    <property type="entry name" value="Protein_kinase_ATP_BS"/>
</dbReference>
<dbReference type="InterPro" id="IPR000719">
    <property type="entry name" value="Prot_kinase_dom"/>
</dbReference>
<comment type="caution">
    <text evidence="22">The sequence shown here is derived from an EMBL/GenBank/DDBJ whole genome shotgun (WGS) entry which is preliminary data.</text>
</comment>
<keyword evidence="13 19" id="KW-1133">Transmembrane helix</keyword>
<protein>
    <recommendedName>
        <fullName evidence="21">Protein kinase domain-containing protein</fullName>
    </recommendedName>
</protein>